<dbReference type="AlphaFoldDB" id="A0A7S1G1E4"/>
<name>A0A7S1G1E4_9STRA</name>
<proteinExistence type="predicted"/>
<sequence length="139" mass="15324">MLNREADFILDSRTRVIPNHKSVDEIGMKKRKVPAQQVTPGNDDASHVSSMSNDQKNSQQVAADGVNKCADALKEGFNSIASAFSNGIVQLKPDSIAQDGKMLAMIDALEARIARSAAKELCTKKMQEKLEEYEKKLFQ</sequence>
<organism evidence="2">
    <name type="scientific">Corethron hystrix</name>
    <dbReference type="NCBI Taxonomy" id="216773"/>
    <lineage>
        <taxon>Eukaryota</taxon>
        <taxon>Sar</taxon>
        <taxon>Stramenopiles</taxon>
        <taxon>Ochrophyta</taxon>
        <taxon>Bacillariophyta</taxon>
        <taxon>Coscinodiscophyceae</taxon>
        <taxon>Corethrophycidae</taxon>
        <taxon>Corethrales</taxon>
        <taxon>Corethraceae</taxon>
        <taxon>Corethron</taxon>
    </lineage>
</organism>
<dbReference type="EMBL" id="HBFR01036839">
    <property type="protein sequence ID" value="CAD8899610.1"/>
    <property type="molecule type" value="Transcribed_RNA"/>
</dbReference>
<feature type="compositionally biased region" description="Polar residues" evidence="1">
    <location>
        <begin position="47"/>
        <end position="60"/>
    </location>
</feature>
<reference evidence="2" key="1">
    <citation type="submission" date="2021-01" db="EMBL/GenBank/DDBJ databases">
        <authorList>
            <person name="Corre E."/>
            <person name="Pelletier E."/>
            <person name="Niang G."/>
            <person name="Scheremetjew M."/>
            <person name="Finn R."/>
            <person name="Kale V."/>
            <person name="Holt S."/>
            <person name="Cochrane G."/>
            <person name="Meng A."/>
            <person name="Brown T."/>
            <person name="Cohen L."/>
        </authorList>
    </citation>
    <scope>NUCLEOTIDE SEQUENCE</scope>
    <source>
        <strain evidence="2">308</strain>
    </source>
</reference>
<evidence type="ECO:0000256" key="1">
    <source>
        <dbReference type="SAM" id="MobiDB-lite"/>
    </source>
</evidence>
<feature type="region of interest" description="Disordered" evidence="1">
    <location>
        <begin position="27"/>
        <end position="60"/>
    </location>
</feature>
<protein>
    <submittedName>
        <fullName evidence="2">Uncharacterized protein</fullName>
    </submittedName>
</protein>
<accession>A0A7S1G1E4</accession>
<gene>
    <name evidence="2" type="ORF">CHYS00102_LOCUS26826</name>
</gene>
<evidence type="ECO:0000313" key="2">
    <source>
        <dbReference type="EMBL" id="CAD8899610.1"/>
    </source>
</evidence>